<evidence type="ECO:0000313" key="1">
    <source>
        <dbReference type="EMBL" id="CAJ2656935.1"/>
    </source>
</evidence>
<protein>
    <submittedName>
        <fullName evidence="1">Uncharacterized protein</fullName>
    </submittedName>
</protein>
<proteinExistence type="predicted"/>
<evidence type="ECO:0000313" key="2">
    <source>
        <dbReference type="Proteomes" id="UP001177021"/>
    </source>
</evidence>
<dbReference type="Proteomes" id="UP001177021">
    <property type="component" value="Unassembled WGS sequence"/>
</dbReference>
<organism evidence="1 2">
    <name type="scientific">Trifolium pratense</name>
    <name type="common">Red clover</name>
    <dbReference type="NCBI Taxonomy" id="57577"/>
    <lineage>
        <taxon>Eukaryota</taxon>
        <taxon>Viridiplantae</taxon>
        <taxon>Streptophyta</taxon>
        <taxon>Embryophyta</taxon>
        <taxon>Tracheophyta</taxon>
        <taxon>Spermatophyta</taxon>
        <taxon>Magnoliopsida</taxon>
        <taxon>eudicotyledons</taxon>
        <taxon>Gunneridae</taxon>
        <taxon>Pentapetalae</taxon>
        <taxon>rosids</taxon>
        <taxon>fabids</taxon>
        <taxon>Fabales</taxon>
        <taxon>Fabaceae</taxon>
        <taxon>Papilionoideae</taxon>
        <taxon>50 kb inversion clade</taxon>
        <taxon>NPAAA clade</taxon>
        <taxon>Hologalegina</taxon>
        <taxon>IRL clade</taxon>
        <taxon>Trifolieae</taxon>
        <taxon>Trifolium</taxon>
    </lineage>
</organism>
<comment type="caution">
    <text evidence="1">The sequence shown here is derived from an EMBL/GenBank/DDBJ whole genome shotgun (WGS) entry which is preliminary data.</text>
</comment>
<keyword evidence="2" id="KW-1185">Reference proteome</keyword>
<reference evidence="1" key="1">
    <citation type="submission" date="2023-10" db="EMBL/GenBank/DDBJ databases">
        <authorList>
            <person name="Rodriguez Cubillos JULIANA M."/>
            <person name="De Vega J."/>
        </authorList>
    </citation>
    <scope>NUCLEOTIDE SEQUENCE</scope>
</reference>
<sequence length="979" mass="110382">MGSSSSNSDPMTCYSHTHRIVLLIDLDPLILLNNNNNSYIKKILSIAKTLLSFPPLSSSLFAFKFFFSSLPPHISFSKLHPFLPKHSFSFDHPSSTFILLSQILSSFSHFSLPHNPKASHFLDSVTQLLHDYPWEEEPRSEFDSHTSLLVPSNLILFLTPLFNSFKSLAHFFESNEDTLRIQSSFCDRFLGFFSNVSRRFGFKGVRCSWIGVNNSDHDDDDDEVGEIRSLFEIGTRKLGWGFCFLDSILLGSALVPFGLIYPKIGVSLFSVHCCSKEVKVQLTLSILDVNGSPIEYNCCDLEVLDFSVFGRGDDVKCGRKEKLWNVCSDGMVKLKVTVVRKCDVFRNLKGCLSDSVLVREVLGESKKGGDSYEFFADRVLELLATEFGCQGRRKSVPVWEILLSYLYKEDCWALVSVDNSKGGGSCVGILRPFTVSSALLSVLEDSPLATDFGATNVDSSTRTSIGESDHKFDKSRDLLDSQFKGAVGIKGKQKKKMMDLNTLRNLTWSSFCDLAYDQIEMDLHEVYYAMECNKSKKLKFLKCWMKQVKKSSCCDLNLSENSKPNQIIAEGTDNKLNELPQNGEQPTPPVADSAGINAEAATVQDDVVPGCRSETSEAFFSNLSNRIQQGIESDFIELGALAERLVNSSIYWLCRKVDSERIPRIHSPMNDNSGCGGVVFSELIKLLLKEPKEKAVKHKSRNSSSQKSDAGTNTIITEHVVREYELQILFRMEILQSEVGRGIEDSSKQKFVKQICLLLENIQCHMEGGFFGDWNLENYVAKIIQSRYSHTLEDIVHKIYNKMDLLLFANEDEAPDCLFNSEDSSKSLNLKAYGDEMGENDVCNGPFSAENEAFHLQKIVKGKFQRNVDGGHDKKLTEAVERRERAHRFSYIKSRMPALRVWNPKQKGMKSKTDHLWKIPKRKDRSRASYDTVCETPMTGKKWSSPQSIGSDDDSYMAGGNQRNCICQLEEQIEANSEY</sequence>
<name>A0ACB0KLS5_TRIPR</name>
<gene>
    <name evidence="1" type="ORF">MILVUS5_LOCUS23590</name>
</gene>
<dbReference type="EMBL" id="CASHSV030000311">
    <property type="protein sequence ID" value="CAJ2656935.1"/>
    <property type="molecule type" value="Genomic_DNA"/>
</dbReference>
<accession>A0ACB0KLS5</accession>